<dbReference type="PRINTS" id="PR00387">
    <property type="entry name" value="PDIESTERASE1"/>
</dbReference>
<keyword evidence="3" id="KW-0114">cAMP</keyword>
<dbReference type="SUPFAM" id="SSF109604">
    <property type="entry name" value="HD-domain/PDEase-like"/>
    <property type="match status" value="1"/>
</dbReference>
<keyword evidence="1 6" id="KW-0479">Metal-binding</keyword>
<feature type="binding site" evidence="6">
    <location>
        <position position="191"/>
    </location>
    <ligand>
        <name>Zn(2+)</name>
        <dbReference type="ChEBI" id="CHEBI:29105"/>
        <label>1</label>
    </ligand>
</feature>
<feature type="binding site" evidence="6">
    <location>
        <position position="228"/>
    </location>
    <ligand>
        <name>Zn(2+)</name>
        <dbReference type="ChEBI" id="CHEBI:29105"/>
        <label>1</label>
    </ligand>
</feature>
<evidence type="ECO:0000256" key="5">
    <source>
        <dbReference type="PIRSR" id="PIRSR623088-2"/>
    </source>
</evidence>
<reference evidence="10 11" key="1">
    <citation type="submission" date="2024-02" db="EMBL/GenBank/DDBJ databases">
        <title>Chromosome-scale genome assembly of the rough periwinkle Littorina saxatilis.</title>
        <authorList>
            <person name="De Jode A."/>
            <person name="Faria R."/>
            <person name="Formenti G."/>
            <person name="Sims Y."/>
            <person name="Smith T.P."/>
            <person name="Tracey A."/>
            <person name="Wood J.M.D."/>
            <person name="Zagrodzka Z.B."/>
            <person name="Johannesson K."/>
            <person name="Butlin R.K."/>
            <person name="Leder E.H."/>
        </authorList>
    </citation>
    <scope>NUCLEOTIDE SEQUENCE [LARGE SCALE GENOMIC DNA]</scope>
    <source>
        <strain evidence="10">Snail1</strain>
        <tissue evidence="10">Muscle</tissue>
    </source>
</reference>
<proteinExistence type="inferred from homology"/>
<dbReference type="SMART" id="SM00471">
    <property type="entry name" value="HDc"/>
    <property type="match status" value="1"/>
</dbReference>
<dbReference type="AlphaFoldDB" id="A0AAN9GA53"/>
<dbReference type="Pfam" id="PF00233">
    <property type="entry name" value="PDEase_I"/>
    <property type="match status" value="1"/>
</dbReference>
<dbReference type="FunFam" id="1.10.1300.10:FF:000001">
    <property type="entry name" value="Phosphodiesterase"/>
    <property type="match status" value="1"/>
</dbReference>
<dbReference type="GO" id="GO:0004114">
    <property type="term" value="F:3',5'-cyclic-nucleotide phosphodiesterase activity"/>
    <property type="evidence" value="ECO:0007669"/>
    <property type="project" value="InterPro"/>
</dbReference>
<feature type="compositionally biased region" description="Low complexity" evidence="8">
    <location>
        <begin position="492"/>
        <end position="512"/>
    </location>
</feature>
<dbReference type="CDD" id="cd00077">
    <property type="entry name" value="HDc"/>
    <property type="match status" value="1"/>
</dbReference>
<evidence type="ECO:0000256" key="8">
    <source>
        <dbReference type="SAM" id="MobiDB-lite"/>
    </source>
</evidence>
<keyword evidence="11" id="KW-1185">Reference proteome</keyword>
<gene>
    <name evidence="10" type="ORF">V1264_023784</name>
</gene>
<name>A0AAN9GA53_9CAEN</name>
<sequence>MPALCTLPLAPVTTLSPHCSQETSAQDELDIMLTAIKTETFLLTVTHTTASDLKYSYKQQELDLPTVKVEQAEPVKERLPQEKNRPMSQISGVRKLKHTNSFTGIVPKYGVETPHTEELGKCLQDINTWGIDLFKMSEFSNNRPLTTVCYTILQDRELVKTFKIPPSTLVTYLMHLEDHYHRDTPYHNAIHAADVTQSTHVLLSATALENVFTSLETLAAIFACAIHDVDHPGLTNQYLINTSSELALMYNDESVLENHHLAVAFKLLQEENCDIFVNLSKKQRQSLRKMVIDMVLATDMSKHMSLLADLKTMVETKKVAGSGVLLLDNYTDRIQVLQNMVHCSDLSNPTKPLDLYRTWVDRVMNEFFRQGDMERQQGLDISPMCDRHTATVEKSQVGFIDYIVHPLWETWADLVYPDAAEILDTLEDNRDWYHSMIPISPSSSFCSNRPPGEEASDNPQSNRFQFDIEEEEEGEGGSDNKSTGSEHSGHQPAPGSGSSTASSAASPKVPVSKVKKDPNVKK</sequence>
<evidence type="ECO:0000256" key="4">
    <source>
        <dbReference type="PIRSR" id="PIRSR623088-1"/>
    </source>
</evidence>
<dbReference type="InterPro" id="IPR023088">
    <property type="entry name" value="PDEase"/>
</dbReference>
<dbReference type="EMBL" id="JBAMIC010000011">
    <property type="protein sequence ID" value="KAK7100921.1"/>
    <property type="molecule type" value="Genomic_DNA"/>
</dbReference>
<dbReference type="PROSITE" id="PS00126">
    <property type="entry name" value="PDEASE_I_1"/>
    <property type="match status" value="1"/>
</dbReference>
<dbReference type="Gene3D" id="1.10.1300.10">
    <property type="entry name" value="3'5'-cyclic nucleotide phosphodiesterase, catalytic domain"/>
    <property type="match status" value="1"/>
</dbReference>
<feature type="binding site" evidence="5">
    <location>
        <position position="228"/>
    </location>
    <ligand>
        <name>AMP</name>
        <dbReference type="ChEBI" id="CHEBI:456215"/>
    </ligand>
</feature>
<dbReference type="PANTHER" id="PTHR11347">
    <property type="entry name" value="CYCLIC NUCLEOTIDE PHOSPHODIESTERASE"/>
    <property type="match status" value="1"/>
</dbReference>
<accession>A0AAN9GA53</accession>
<feature type="binding site" evidence="6">
    <location>
        <position position="228"/>
    </location>
    <ligand>
        <name>Zn(2+)</name>
        <dbReference type="ChEBI" id="CHEBI:29105"/>
        <label>2</label>
    </ligand>
</feature>
<evidence type="ECO:0000256" key="6">
    <source>
        <dbReference type="PIRSR" id="PIRSR623088-3"/>
    </source>
</evidence>
<evidence type="ECO:0000313" key="10">
    <source>
        <dbReference type="EMBL" id="KAK7100921.1"/>
    </source>
</evidence>
<evidence type="ECO:0000259" key="9">
    <source>
        <dbReference type="PROSITE" id="PS51845"/>
    </source>
</evidence>
<feature type="binding site" evidence="5">
    <location>
        <position position="396"/>
    </location>
    <ligand>
        <name>AMP</name>
        <dbReference type="ChEBI" id="CHEBI:456215"/>
    </ligand>
</feature>
<protein>
    <recommendedName>
        <fullName evidence="7">Phosphodiesterase</fullName>
        <ecNumber evidence="7">3.1.4.-</ecNumber>
    </recommendedName>
</protein>
<evidence type="ECO:0000256" key="7">
    <source>
        <dbReference type="RuleBase" id="RU363067"/>
    </source>
</evidence>
<comment type="similarity">
    <text evidence="7">Belongs to the cyclic nucleotide phosphodiesterase family.</text>
</comment>
<dbReference type="EC" id="3.1.4.-" evidence="7"/>
<dbReference type="GO" id="GO:0046872">
    <property type="term" value="F:metal ion binding"/>
    <property type="evidence" value="ECO:0007669"/>
    <property type="project" value="UniProtKB-KW"/>
</dbReference>
<feature type="binding site" evidence="6">
    <location>
        <position position="345"/>
    </location>
    <ligand>
        <name>Zn(2+)</name>
        <dbReference type="ChEBI" id="CHEBI:29105"/>
        <label>1</label>
    </ligand>
</feature>
<feature type="binding site" evidence="5">
    <location>
        <position position="345"/>
    </location>
    <ligand>
        <name>AMP</name>
        <dbReference type="ChEBI" id="CHEBI:456215"/>
    </ligand>
</feature>
<feature type="binding site" evidence="6">
    <location>
        <position position="227"/>
    </location>
    <ligand>
        <name>Zn(2+)</name>
        <dbReference type="ChEBI" id="CHEBI:29105"/>
        <label>1</label>
    </ligand>
</feature>
<evidence type="ECO:0000256" key="2">
    <source>
        <dbReference type="ARBA" id="ARBA00022801"/>
    </source>
</evidence>
<feature type="active site" description="Proton donor" evidence="4">
    <location>
        <position position="187"/>
    </location>
</feature>
<organism evidence="10 11">
    <name type="scientific">Littorina saxatilis</name>
    <dbReference type="NCBI Taxonomy" id="31220"/>
    <lineage>
        <taxon>Eukaryota</taxon>
        <taxon>Metazoa</taxon>
        <taxon>Spiralia</taxon>
        <taxon>Lophotrochozoa</taxon>
        <taxon>Mollusca</taxon>
        <taxon>Gastropoda</taxon>
        <taxon>Caenogastropoda</taxon>
        <taxon>Littorinimorpha</taxon>
        <taxon>Littorinoidea</taxon>
        <taxon>Littorinidae</taxon>
        <taxon>Littorina</taxon>
    </lineage>
</organism>
<comment type="cofactor">
    <cofactor evidence="7">
        <name>a divalent metal cation</name>
        <dbReference type="ChEBI" id="CHEBI:60240"/>
    </cofactor>
    <text evidence="7">Binds 2 divalent metal cations per subunit. Site 1 may preferentially bind zinc ions, while site 2 has a preference for magnesium and/or manganese ions.</text>
</comment>
<dbReference type="GO" id="GO:0007165">
    <property type="term" value="P:signal transduction"/>
    <property type="evidence" value="ECO:0007669"/>
    <property type="project" value="InterPro"/>
</dbReference>
<dbReference type="InterPro" id="IPR036971">
    <property type="entry name" value="PDEase_catalytic_dom_sf"/>
</dbReference>
<evidence type="ECO:0000313" key="11">
    <source>
        <dbReference type="Proteomes" id="UP001374579"/>
    </source>
</evidence>
<keyword evidence="2 7" id="KW-0378">Hydrolase</keyword>
<evidence type="ECO:0000256" key="3">
    <source>
        <dbReference type="ARBA" id="ARBA00023149"/>
    </source>
</evidence>
<dbReference type="Proteomes" id="UP001374579">
    <property type="component" value="Unassembled WGS sequence"/>
</dbReference>
<dbReference type="InterPro" id="IPR003607">
    <property type="entry name" value="HD/PDEase_dom"/>
</dbReference>
<comment type="caution">
    <text evidence="10">The sequence shown here is derived from an EMBL/GenBank/DDBJ whole genome shotgun (WGS) entry which is preliminary data.</text>
</comment>
<feature type="region of interest" description="Disordered" evidence="8">
    <location>
        <begin position="443"/>
        <end position="522"/>
    </location>
</feature>
<feature type="binding site" evidence="5">
    <location>
        <begin position="187"/>
        <end position="191"/>
    </location>
    <ligand>
        <name>AMP</name>
        <dbReference type="ChEBI" id="CHEBI:456215"/>
    </ligand>
</feature>
<dbReference type="PROSITE" id="PS51845">
    <property type="entry name" value="PDEASE_I_2"/>
    <property type="match status" value="1"/>
</dbReference>
<feature type="compositionally biased region" description="Acidic residues" evidence="8">
    <location>
        <begin position="467"/>
        <end position="476"/>
    </location>
</feature>
<feature type="domain" description="PDEase" evidence="9">
    <location>
        <begin position="111"/>
        <end position="440"/>
    </location>
</feature>
<dbReference type="InterPro" id="IPR002073">
    <property type="entry name" value="PDEase_catalytic_dom"/>
</dbReference>
<evidence type="ECO:0000256" key="1">
    <source>
        <dbReference type="ARBA" id="ARBA00022723"/>
    </source>
</evidence>
<dbReference type="InterPro" id="IPR023174">
    <property type="entry name" value="PDEase_CS"/>
</dbReference>